<keyword evidence="3" id="KW-0862">Zinc</keyword>
<evidence type="ECO:0000259" key="5">
    <source>
        <dbReference type="PROSITE" id="PS50089"/>
    </source>
</evidence>
<dbReference type="Gene3D" id="3.30.40.10">
    <property type="entry name" value="Zinc/RING finger domain, C3HC4 (zinc finger)"/>
    <property type="match status" value="1"/>
</dbReference>
<dbReference type="PANTHER" id="PTHR45969">
    <property type="entry name" value="RING ZINC FINGER PROTEIN-RELATED"/>
    <property type="match status" value="1"/>
</dbReference>
<comment type="caution">
    <text evidence="6">The sequence shown here is derived from an EMBL/GenBank/DDBJ whole genome shotgun (WGS) entry which is preliminary data.</text>
</comment>
<keyword evidence="2 4" id="KW-0863">Zinc-finger</keyword>
<dbReference type="PANTHER" id="PTHR45969:SF81">
    <property type="entry name" value="OS08G0157400 PROTEIN"/>
    <property type="match status" value="1"/>
</dbReference>
<evidence type="ECO:0000313" key="7">
    <source>
        <dbReference type="Proteomes" id="UP001140949"/>
    </source>
</evidence>
<name>A0AAX6F4T1_IRIPA</name>
<evidence type="ECO:0000256" key="2">
    <source>
        <dbReference type="ARBA" id="ARBA00022771"/>
    </source>
</evidence>
<feature type="domain" description="RING-type" evidence="5">
    <location>
        <begin position="104"/>
        <end position="147"/>
    </location>
</feature>
<dbReference type="Pfam" id="PF13639">
    <property type="entry name" value="zf-RING_2"/>
    <property type="match status" value="1"/>
</dbReference>
<sequence>MDQLNHLPRKPLVAIPKLLLRFLILLEIIDYGLSAVLFHLGLYPSFATQPSPWDLHSYRGFFPPTSPSPPPVSSLVIKKQLRTVAYSRFHSSGEEEEEEEESTCSVCLCRLEERDVVRELGNCRHAFHKQCIDAWVDMGKITCPLCRLQLLSAEEMEEGITCMTNHQKEEEQPLNIMLHGHEYNEGL</sequence>
<dbReference type="Proteomes" id="UP001140949">
    <property type="component" value="Unassembled WGS sequence"/>
</dbReference>
<evidence type="ECO:0000313" key="6">
    <source>
        <dbReference type="EMBL" id="KAJ6810975.1"/>
    </source>
</evidence>
<organism evidence="6 7">
    <name type="scientific">Iris pallida</name>
    <name type="common">Sweet iris</name>
    <dbReference type="NCBI Taxonomy" id="29817"/>
    <lineage>
        <taxon>Eukaryota</taxon>
        <taxon>Viridiplantae</taxon>
        <taxon>Streptophyta</taxon>
        <taxon>Embryophyta</taxon>
        <taxon>Tracheophyta</taxon>
        <taxon>Spermatophyta</taxon>
        <taxon>Magnoliopsida</taxon>
        <taxon>Liliopsida</taxon>
        <taxon>Asparagales</taxon>
        <taxon>Iridaceae</taxon>
        <taxon>Iridoideae</taxon>
        <taxon>Irideae</taxon>
        <taxon>Iris</taxon>
    </lineage>
</organism>
<dbReference type="GO" id="GO:0008270">
    <property type="term" value="F:zinc ion binding"/>
    <property type="evidence" value="ECO:0007669"/>
    <property type="project" value="UniProtKB-KW"/>
</dbReference>
<gene>
    <name evidence="6" type="ORF">M6B38_155965</name>
</gene>
<dbReference type="EMBL" id="JANAVB010032018">
    <property type="protein sequence ID" value="KAJ6810975.1"/>
    <property type="molecule type" value="Genomic_DNA"/>
</dbReference>
<dbReference type="SMART" id="SM00184">
    <property type="entry name" value="RING"/>
    <property type="match status" value="1"/>
</dbReference>
<dbReference type="SUPFAM" id="SSF57850">
    <property type="entry name" value="RING/U-box"/>
    <property type="match status" value="1"/>
</dbReference>
<evidence type="ECO:0000256" key="4">
    <source>
        <dbReference type="PROSITE-ProRule" id="PRU00175"/>
    </source>
</evidence>
<evidence type="ECO:0000256" key="3">
    <source>
        <dbReference type="ARBA" id="ARBA00022833"/>
    </source>
</evidence>
<dbReference type="GO" id="GO:0061630">
    <property type="term" value="F:ubiquitin protein ligase activity"/>
    <property type="evidence" value="ECO:0007669"/>
    <property type="project" value="TreeGrafter"/>
</dbReference>
<keyword evidence="7" id="KW-1185">Reference proteome</keyword>
<dbReference type="InterPro" id="IPR013083">
    <property type="entry name" value="Znf_RING/FYVE/PHD"/>
</dbReference>
<protein>
    <submittedName>
        <fullName evidence="6">E3 ubiquitin-protein ligase RHA1B-like</fullName>
    </submittedName>
</protein>
<keyword evidence="1" id="KW-0479">Metal-binding</keyword>
<evidence type="ECO:0000256" key="1">
    <source>
        <dbReference type="ARBA" id="ARBA00022723"/>
    </source>
</evidence>
<accession>A0AAX6F4T1</accession>
<proteinExistence type="predicted"/>
<reference evidence="6" key="1">
    <citation type="journal article" date="2023" name="GigaByte">
        <title>Genome assembly of the bearded iris, Iris pallida Lam.</title>
        <authorList>
            <person name="Bruccoleri R.E."/>
            <person name="Oakeley E.J."/>
            <person name="Faust A.M.E."/>
            <person name="Altorfer M."/>
            <person name="Dessus-Babus S."/>
            <person name="Burckhardt D."/>
            <person name="Oertli M."/>
            <person name="Naumann U."/>
            <person name="Petersen F."/>
            <person name="Wong J."/>
        </authorList>
    </citation>
    <scope>NUCLEOTIDE SEQUENCE</scope>
    <source>
        <strain evidence="6">GSM-AAB239-AS_SAM_17_03QT</strain>
    </source>
</reference>
<dbReference type="AlphaFoldDB" id="A0AAX6F4T1"/>
<dbReference type="PROSITE" id="PS50089">
    <property type="entry name" value="ZF_RING_2"/>
    <property type="match status" value="1"/>
</dbReference>
<dbReference type="GO" id="GO:0016567">
    <property type="term" value="P:protein ubiquitination"/>
    <property type="evidence" value="ECO:0007669"/>
    <property type="project" value="TreeGrafter"/>
</dbReference>
<dbReference type="InterPro" id="IPR001841">
    <property type="entry name" value="Znf_RING"/>
</dbReference>
<reference evidence="6" key="2">
    <citation type="submission" date="2023-04" db="EMBL/GenBank/DDBJ databases">
        <authorList>
            <person name="Bruccoleri R.E."/>
            <person name="Oakeley E.J."/>
            <person name="Faust A.-M."/>
            <person name="Dessus-Babus S."/>
            <person name="Altorfer M."/>
            <person name="Burckhardt D."/>
            <person name="Oertli M."/>
            <person name="Naumann U."/>
            <person name="Petersen F."/>
            <person name="Wong J."/>
        </authorList>
    </citation>
    <scope>NUCLEOTIDE SEQUENCE</scope>
    <source>
        <strain evidence="6">GSM-AAB239-AS_SAM_17_03QT</strain>
        <tissue evidence="6">Leaf</tissue>
    </source>
</reference>